<evidence type="ECO:0000256" key="3">
    <source>
        <dbReference type="SAM" id="Phobius"/>
    </source>
</evidence>
<dbReference type="Proteomes" id="UP000215914">
    <property type="component" value="Chromosome 17"/>
</dbReference>
<sequence>MGSLENGVLPLKRDPLLKSLSRNERNSSFANRPRSRFARFMVLKKLDYLQWICAVAVFFLFMFVFQMLLPLSTLEKASGGFLIQKDDNFEGDFKSLFQEISGLDFGEGVKFEPTRLLLKFQEDNNKNVKNLSFGGSRKPQLAFVFADLFVDPQQVLMVSVAVALRAIGYEIEVYSLEDGPVHTVWKNIGVPVNIMEASGDSKIIIDWLIYDAVLVNSLEAKDAVSGLLQEPFKSLPLIWTVHEKTLATRYKNYVSDGQFQLIDDWKTVFNRATVVVFPNHVLPMYYAAFDAGNYFVIPGSPSEACKLNNSIVVHEESLRVNMNFTARDFVIAITGSQFLYKGLWVEHALVLQALSPLLAEFPVDDRLSQRLRIIILRQDLTGNYSAAIEEIASNLNYPRGTVNYAAIDDHDDVYNVLSIADLVIYGSFLEEQSFPDILVKAMCFEKPIIAPDLSIIKKYIDDKVNGYIFPKENINVLTRIMLQLVPNRKLSSLARNIGPIGKHTAKNMMVMEAVEGYASLIQNVVNLPSEVASPRAVSEIPSSFKTEWQWRFFEAVADSTYVTRTQRVYRFLNNVEHRWTRNVKESFADVSADDTFLYSIWQEEKGVQTAIAKKRREDGEVRDRSEQPRGKWEDVYRSAKRAERSKNALHERDDGELERTGQPLCIYEPYFGQGAWPFLHQGPLYRGLGLSTKGRRSRDDIDAPSRLPLLSVPYYRNALGDFGAFFAIANRIDRIHKNAWIGFSSWRATAKKASLSKVAEVALLDDIQSRRHGDALYFWVRMDRDPRNPMQQDFWTFCDAINAGNCKFAFSEALKNMYGLRGNLTSLPPMPVDGDSWSVMHSWTMPTKSFVEFVMFSRMFVDALDAQVYEEHHQSGFCYLSLSKDKQCYSRVLELLVNVWAYHSARRMVYIDPTTGTLEEQHNFKTRRGKMWIKWFNYKILKAMDEDLAEEADSDHPKRRWLWPSTGEVFWQGMYEKERSQMRLQKQKRKQKSKDRIQRIKHRSQQKALGMYVKPPPDNETVNNSSPVLEAVKLLR</sequence>
<reference evidence="5" key="3">
    <citation type="submission" date="2020-06" db="EMBL/GenBank/DDBJ databases">
        <title>Helianthus annuus Genome sequencing and assembly Release 2.</title>
        <authorList>
            <person name="Gouzy J."/>
            <person name="Langlade N."/>
            <person name="Munos S."/>
        </authorList>
    </citation>
    <scope>NUCLEOTIDE SEQUENCE</scope>
    <source>
        <tissue evidence="5">Leaves</tissue>
    </source>
</reference>
<dbReference type="PANTHER" id="PTHR46635">
    <property type="entry name" value="GLYCOSYL TRANSFERASE FAMILY 1 PROTEIN"/>
    <property type="match status" value="1"/>
</dbReference>
<evidence type="ECO:0000313" key="6">
    <source>
        <dbReference type="EMBL" id="OTF87476.1"/>
    </source>
</evidence>
<proteinExistence type="predicted"/>
<accession>A0A251RSY1</accession>
<keyword evidence="6" id="KW-0808">Transferase</keyword>
<dbReference type="EMBL" id="MNCJ02000332">
    <property type="protein sequence ID" value="KAF5756909.1"/>
    <property type="molecule type" value="Genomic_DNA"/>
</dbReference>
<gene>
    <name evidence="6" type="ORF">HannXRQ_Chr17g0562251</name>
    <name evidence="5" type="ORF">HanXRQr2_Chr17g0820481</name>
</gene>
<evidence type="ECO:0000259" key="4">
    <source>
        <dbReference type="Pfam" id="PF00534"/>
    </source>
</evidence>
<dbReference type="STRING" id="4232.A0A251RSY1"/>
<dbReference type="OrthoDB" id="1592604at2759"/>
<keyword evidence="7" id="KW-1185">Reference proteome</keyword>
<dbReference type="GO" id="GO:0016757">
    <property type="term" value="F:glycosyltransferase activity"/>
    <property type="evidence" value="ECO:0007669"/>
    <property type="project" value="UniProtKB-KW"/>
</dbReference>
<evidence type="ECO:0000313" key="7">
    <source>
        <dbReference type="Proteomes" id="UP000215914"/>
    </source>
</evidence>
<dbReference type="InterPro" id="IPR001296">
    <property type="entry name" value="Glyco_trans_1"/>
</dbReference>
<keyword evidence="3" id="KW-1133">Transmembrane helix</keyword>
<dbReference type="PANTHER" id="PTHR46635:SF1">
    <property type="entry name" value="GLYCOSYL TRANSFERASE FAMILY 1 PROTEIN"/>
    <property type="match status" value="1"/>
</dbReference>
<dbReference type="Pfam" id="PF00534">
    <property type="entry name" value="Glycos_transf_1"/>
    <property type="match status" value="1"/>
</dbReference>
<dbReference type="InParanoid" id="A0A251RSY1"/>
<feature type="domain" description="Glycosyl transferase family 1" evidence="4">
    <location>
        <begin position="382"/>
        <end position="491"/>
    </location>
</feature>
<organism evidence="6 7">
    <name type="scientific">Helianthus annuus</name>
    <name type="common">Common sunflower</name>
    <dbReference type="NCBI Taxonomy" id="4232"/>
    <lineage>
        <taxon>Eukaryota</taxon>
        <taxon>Viridiplantae</taxon>
        <taxon>Streptophyta</taxon>
        <taxon>Embryophyta</taxon>
        <taxon>Tracheophyta</taxon>
        <taxon>Spermatophyta</taxon>
        <taxon>Magnoliopsida</taxon>
        <taxon>eudicotyledons</taxon>
        <taxon>Gunneridae</taxon>
        <taxon>Pentapetalae</taxon>
        <taxon>asterids</taxon>
        <taxon>campanulids</taxon>
        <taxon>Asterales</taxon>
        <taxon>Asteraceae</taxon>
        <taxon>Asteroideae</taxon>
        <taxon>Heliantheae alliance</taxon>
        <taxon>Heliantheae</taxon>
        <taxon>Helianthus</taxon>
    </lineage>
</organism>
<keyword evidence="1" id="KW-0328">Glycosyltransferase</keyword>
<dbReference type="Gene3D" id="3.40.50.2000">
    <property type="entry name" value="Glycogen Phosphorylase B"/>
    <property type="match status" value="1"/>
</dbReference>
<dbReference type="OMA" id="HETGHCI"/>
<feature type="compositionally biased region" description="Basic residues" evidence="2">
    <location>
        <begin position="985"/>
        <end position="1005"/>
    </location>
</feature>
<reference evidence="5 7" key="1">
    <citation type="journal article" date="2017" name="Nature">
        <title>The sunflower genome provides insights into oil metabolism, flowering and Asterid evolution.</title>
        <authorList>
            <person name="Badouin H."/>
            <person name="Gouzy J."/>
            <person name="Grassa C.J."/>
            <person name="Murat F."/>
            <person name="Staton S.E."/>
            <person name="Cottret L."/>
            <person name="Lelandais-Briere C."/>
            <person name="Owens G.L."/>
            <person name="Carrere S."/>
            <person name="Mayjonade B."/>
            <person name="Legrand L."/>
            <person name="Gill N."/>
            <person name="Kane N.C."/>
            <person name="Bowers J.E."/>
            <person name="Hubner S."/>
            <person name="Bellec A."/>
            <person name="Berard A."/>
            <person name="Berges H."/>
            <person name="Blanchet N."/>
            <person name="Boniface M.C."/>
            <person name="Brunel D."/>
            <person name="Catrice O."/>
            <person name="Chaidir N."/>
            <person name="Claudel C."/>
            <person name="Donnadieu C."/>
            <person name="Faraut T."/>
            <person name="Fievet G."/>
            <person name="Helmstetter N."/>
            <person name="King M."/>
            <person name="Knapp S.J."/>
            <person name="Lai Z."/>
            <person name="Le Paslier M.C."/>
            <person name="Lippi Y."/>
            <person name="Lorenzon L."/>
            <person name="Mandel J.R."/>
            <person name="Marage G."/>
            <person name="Marchand G."/>
            <person name="Marquand E."/>
            <person name="Bret-Mestries E."/>
            <person name="Morien E."/>
            <person name="Nambeesan S."/>
            <person name="Nguyen T."/>
            <person name="Pegot-Espagnet P."/>
            <person name="Pouilly N."/>
            <person name="Raftis F."/>
            <person name="Sallet E."/>
            <person name="Schiex T."/>
            <person name="Thomas J."/>
            <person name="Vandecasteele C."/>
            <person name="Vares D."/>
            <person name="Vear F."/>
            <person name="Vautrin S."/>
            <person name="Crespi M."/>
            <person name="Mangin B."/>
            <person name="Burke J.M."/>
            <person name="Salse J."/>
            <person name="Munos S."/>
            <person name="Vincourt P."/>
            <person name="Rieseberg L.H."/>
            <person name="Langlade N.B."/>
        </authorList>
    </citation>
    <scope>NUCLEOTIDE SEQUENCE [LARGE SCALE GENOMIC DNA]</scope>
    <source>
        <strain evidence="7">cv. SF193</strain>
        <tissue evidence="5">Leaves</tissue>
    </source>
</reference>
<protein>
    <submittedName>
        <fullName evidence="5 6">Glycosyl transferase, family 1</fullName>
    </submittedName>
</protein>
<feature type="transmembrane region" description="Helical" evidence="3">
    <location>
        <begin position="48"/>
        <end position="69"/>
    </location>
</feature>
<feature type="region of interest" description="Disordered" evidence="2">
    <location>
        <begin position="983"/>
        <end position="1025"/>
    </location>
</feature>
<dbReference type="AlphaFoldDB" id="A0A251RSY1"/>
<keyword evidence="3" id="KW-0812">Transmembrane</keyword>
<reference evidence="6" key="2">
    <citation type="submission" date="2017-02" db="EMBL/GenBank/DDBJ databases">
        <title>Sunflower complete genome.</title>
        <authorList>
            <person name="Langlade N."/>
            <person name="Munos S."/>
        </authorList>
    </citation>
    <scope>NUCLEOTIDE SEQUENCE [LARGE SCALE GENOMIC DNA]</scope>
    <source>
        <tissue evidence="6">Leaves</tissue>
    </source>
</reference>
<dbReference type="FunCoup" id="A0A251RSY1">
    <property type="interactions" value="2735"/>
</dbReference>
<keyword evidence="3" id="KW-0472">Membrane</keyword>
<name>A0A251RSY1_HELAN</name>
<dbReference type="SUPFAM" id="SSF53756">
    <property type="entry name" value="UDP-Glycosyltransferase/glycogen phosphorylase"/>
    <property type="match status" value="1"/>
</dbReference>
<evidence type="ECO:0000256" key="1">
    <source>
        <dbReference type="ARBA" id="ARBA00022676"/>
    </source>
</evidence>
<evidence type="ECO:0000256" key="2">
    <source>
        <dbReference type="SAM" id="MobiDB-lite"/>
    </source>
</evidence>
<dbReference type="EMBL" id="CM007906">
    <property type="protein sequence ID" value="OTF87476.1"/>
    <property type="molecule type" value="Genomic_DNA"/>
</dbReference>
<evidence type="ECO:0000313" key="5">
    <source>
        <dbReference type="EMBL" id="KAF5756909.1"/>
    </source>
</evidence>
<dbReference type="Gramene" id="mRNA:HanXRQr2_Chr17g0820481">
    <property type="protein sequence ID" value="mRNA:HanXRQr2_Chr17g0820481"/>
    <property type="gene ID" value="HanXRQr2_Chr17g0820481"/>
</dbReference>